<name>A0A1I4BCY2_9HYPH</name>
<keyword evidence="2" id="KW-0805">Transcription regulation</keyword>
<dbReference type="Gene3D" id="1.10.10.10">
    <property type="entry name" value="Winged helix-like DNA-binding domain superfamily/Winged helix DNA-binding domain"/>
    <property type="match status" value="1"/>
</dbReference>
<dbReference type="Gene3D" id="3.40.190.10">
    <property type="entry name" value="Periplasmic binding protein-like II"/>
    <property type="match status" value="2"/>
</dbReference>
<dbReference type="InterPro" id="IPR000847">
    <property type="entry name" value="LysR_HTH_N"/>
</dbReference>
<dbReference type="SUPFAM" id="SSF53850">
    <property type="entry name" value="Periplasmic binding protein-like II"/>
    <property type="match status" value="1"/>
</dbReference>
<keyword evidence="3" id="KW-0238">DNA-binding</keyword>
<comment type="similarity">
    <text evidence="1">Belongs to the LysR transcriptional regulatory family.</text>
</comment>
<dbReference type="EMBL" id="FOSK01000007">
    <property type="protein sequence ID" value="SFK66658.1"/>
    <property type="molecule type" value="Genomic_DNA"/>
</dbReference>
<dbReference type="SUPFAM" id="SSF46785">
    <property type="entry name" value="Winged helix' DNA-binding domain"/>
    <property type="match status" value="1"/>
</dbReference>
<feature type="domain" description="HTH lysR-type" evidence="5">
    <location>
        <begin position="6"/>
        <end position="63"/>
    </location>
</feature>
<dbReference type="NCBIfam" id="NF008352">
    <property type="entry name" value="PRK11139.1"/>
    <property type="match status" value="1"/>
</dbReference>
<gene>
    <name evidence="6" type="ORF">SAMN04488518_107290</name>
</gene>
<sequence>MRYSLPPLNSFRAFECVARHMSFAKAANELGLTPSALSYQVKMLEDQLQTQLFTRLNRAIELTSAGHRLLPGVEAGLENFSEAVARIKGVDEDKVLVISTGPGTASKVIAPRIYRFMEVYPEIELRISANLKLVDFYRDDVDLGLRFGRGPYPGLHIDFLAQDFLTPMCAPRLANEMNEPTDLKNFTLLHEDSMATFLNAPGWKEWLKTAGISRTSWSEKGMHFSQIDHAQDAAIEGAGVILGRKVLCAHDARLGLLAKPFDFEIPATAHYMLVGLENSFQKHKCKAFIDWIKSELNELCLS</sequence>
<accession>A0A1I4BCY2</accession>
<dbReference type="Pfam" id="PF03466">
    <property type="entry name" value="LysR_substrate"/>
    <property type="match status" value="1"/>
</dbReference>
<dbReference type="Pfam" id="PF00126">
    <property type="entry name" value="HTH_1"/>
    <property type="match status" value="1"/>
</dbReference>
<proteinExistence type="inferred from homology"/>
<dbReference type="PANTHER" id="PTHR30537:SF74">
    <property type="entry name" value="HTH-TYPE TRANSCRIPTIONAL REGULATOR TRPI"/>
    <property type="match status" value="1"/>
</dbReference>
<dbReference type="InterPro" id="IPR058163">
    <property type="entry name" value="LysR-type_TF_proteobact-type"/>
</dbReference>
<dbReference type="InterPro" id="IPR036390">
    <property type="entry name" value="WH_DNA-bd_sf"/>
</dbReference>
<evidence type="ECO:0000256" key="1">
    <source>
        <dbReference type="ARBA" id="ARBA00009437"/>
    </source>
</evidence>
<dbReference type="CDD" id="cd08432">
    <property type="entry name" value="PBP2_GcdR_TrpI_HvrB_AmpR_like"/>
    <property type="match status" value="1"/>
</dbReference>
<dbReference type="PANTHER" id="PTHR30537">
    <property type="entry name" value="HTH-TYPE TRANSCRIPTIONAL REGULATOR"/>
    <property type="match status" value="1"/>
</dbReference>
<evidence type="ECO:0000259" key="5">
    <source>
        <dbReference type="PROSITE" id="PS50931"/>
    </source>
</evidence>
<dbReference type="InterPro" id="IPR036388">
    <property type="entry name" value="WH-like_DNA-bd_sf"/>
</dbReference>
<keyword evidence="4" id="KW-0804">Transcription</keyword>
<organism evidence="6 7">
    <name type="scientific">Pseudovibrio ascidiaceicola</name>
    <dbReference type="NCBI Taxonomy" id="285279"/>
    <lineage>
        <taxon>Bacteria</taxon>
        <taxon>Pseudomonadati</taxon>
        <taxon>Pseudomonadota</taxon>
        <taxon>Alphaproteobacteria</taxon>
        <taxon>Hyphomicrobiales</taxon>
        <taxon>Stappiaceae</taxon>
        <taxon>Pseudovibrio</taxon>
    </lineage>
</organism>
<protein>
    <submittedName>
        <fullName evidence="6">LysR family transcriptional regulator, glycine cleavage system transcriptional activator</fullName>
    </submittedName>
</protein>
<evidence type="ECO:0000256" key="2">
    <source>
        <dbReference type="ARBA" id="ARBA00023015"/>
    </source>
</evidence>
<dbReference type="PRINTS" id="PR00039">
    <property type="entry name" value="HTHLYSR"/>
</dbReference>
<evidence type="ECO:0000313" key="6">
    <source>
        <dbReference type="EMBL" id="SFK66658.1"/>
    </source>
</evidence>
<evidence type="ECO:0000256" key="3">
    <source>
        <dbReference type="ARBA" id="ARBA00023125"/>
    </source>
</evidence>
<evidence type="ECO:0000256" key="4">
    <source>
        <dbReference type="ARBA" id="ARBA00023163"/>
    </source>
</evidence>
<comment type="caution">
    <text evidence="6">The sequence shown here is derived from an EMBL/GenBank/DDBJ whole genome shotgun (WGS) entry which is preliminary data.</text>
</comment>
<evidence type="ECO:0000313" key="7">
    <source>
        <dbReference type="Proteomes" id="UP000199598"/>
    </source>
</evidence>
<dbReference type="RefSeq" id="WP_093520689.1">
    <property type="nucleotide sequence ID" value="NZ_FOSK01000007.1"/>
</dbReference>
<keyword evidence="7" id="KW-1185">Reference proteome</keyword>
<dbReference type="Proteomes" id="UP000199598">
    <property type="component" value="Unassembled WGS sequence"/>
</dbReference>
<dbReference type="InterPro" id="IPR005119">
    <property type="entry name" value="LysR_subst-bd"/>
</dbReference>
<reference evidence="6 7" key="1">
    <citation type="submission" date="2016-10" db="EMBL/GenBank/DDBJ databases">
        <authorList>
            <person name="Varghese N."/>
            <person name="Submissions S."/>
        </authorList>
    </citation>
    <scope>NUCLEOTIDE SEQUENCE [LARGE SCALE GENOMIC DNA]</scope>
    <source>
        <strain evidence="6 7">DSM 16392</strain>
    </source>
</reference>
<dbReference type="PROSITE" id="PS50931">
    <property type="entry name" value="HTH_LYSR"/>
    <property type="match status" value="1"/>
</dbReference>